<name>A0A370UD69_9GAMM</name>
<dbReference type="Proteomes" id="UP000254326">
    <property type="component" value="Unassembled WGS sequence"/>
</dbReference>
<evidence type="ECO:0000313" key="2">
    <source>
        <dbReference type="Proteomes" id="UP000254326"/>
    </source>
</evidence>
<dbReference type="OrthoDB" id="6089189at2"/>
<dbReference type="Gene3D" id="3.40.50.720">
    <property type="entry name" value="NAD(P)-binding Rossmann-like Domain"/>
    <property type="match status" value="1"/>
</dbReference>
<comment type="caution">
    <text evidence="1">The sequence shown here is derived from an EMBL/GenBank/DDBJ whole genome shotgun (WGS) entry which is preliminary data.</text>
</comment>
<dbReference type="InterPro" id="IPR029063">
    <property type="entry name" value="SAM-dependent_MTases_sf"/>
</dbReference>
<gene>
    <name evidence="1" type="ORF">DN730_01410</name>
</gene>
<dbReference type="SUPFAM" id="SSF53335">
    <property type="entry name" value="S-adenosyl-L-methionine-dependent methyltransferases"/>
    <property type="match status" value="1"/>
</dbReference>
<protein>
    <recommendedName>
        <fullName evidence="3">CoA-binding domain-containing protein</fullName>
    </recommendedName>
</protein>
<reference evidence="1 2" key="1">
    <citation type="submission" date="2018-06" db="EMBL/GenBank/DDBJ databases">
        <title>Marinomonas sp. YLB-05 draft genome sequence.</title>
        <authorList>
            <person name="Yu L."/>
            <person name="Tang X."/>
        </authorList>
    </citation>
    <scope>NUCLEOTIDE SEQUENCE [LARGE SCALE GENOMIC DNA]</scope>
    <source>
        <strain evidence="1 2">YLB-05</strain>
    </source>
</reference>
<dbReference type="AlphaFoldDB" id="A0A370UD69"/>
<accession>A0A370UD69</accession>
<dbReference type="RefSeq" id="WP_115466322.1">
    <property type="nucleotide sequence ID" value="NZ_QKRA01000001.1"/>
</dbReference>
<evidence type="ECO:0008006" key="3">
    <source>
        <dbReference type="Google" id="ProtNLM"/>
    </source>
</evidence>
<evidence type="ECO:0000313" key="1">
    <source>
        <dbReference type="EMBL" id="RDL45733.1"/>
    </source>
</evidence>
<sequence>MSWFTFLKRFRLTQTCYVKNIIIVGVGSRPYQLANAIIEAGLANIIAFIDDEPWNNRTELLGATVRYPSDIAALVQRYKVDIIIDLEGELSIAQNIWQEVEGTSVTRLRCPKTTSLDELLHCLRSQ</sequence>
<keyword evidence="2" id="KW-1185">Reference proteome</keyword>
<dbReference type="EMBL" id="QKRA01000001">
    <property type="protein sequence ID" value="RDL45733.1"/>
    <property type="molecule type" value="Genomic_DNA"/>
</dbReference>
<proteinExistence type="predicted"/>
<organism evidence="1 2">
    <name type="scientific">Marinomonas piezotolerans</name>
    <dbReference type="NCBI Taxonomy" id="2213058"/>
    <lineage>
        <taxon>Bacteria</taxon>
        <taxon>Pseudomonadati</taxon>
        <taxon>Pseudomonadota</taxon>
        <taxon>Gammaproteobacteria</taxon>
        <taxon>Oceanospirillales</taxon>
        <taxon>Oceanospirillaceae</taxon>
        <taxon>Marinomonas</taxon>
    </lineage>
</organism>